<gene>
    <name evidence="2" type="ORF">FLL46_18145</name>
</gene>
<evidence type="ECO:0000313" key="3">
    <source>
        <dbReference type="Proteomes" id="UP000315439"/>
    </source>
</evidence>
<dbReference type="PANTHER" id="PTHR38590:SF1">
    <property type="entry name" value="BLL0828 PROTEIN"/>
    <property type="match status" value="1"/>
</dbReference>
<reference evidence="2 3" key="1">
    <citation type="submission" date="2019-07" db="EMBL/GenBank/DDBJ databases">
        <title>Draft genome for Aliikangiella sp. M105.</title>
        <authorList>
            <person name="Wang G."/>
        </authorList>
    </citation>
    <scope>NUCLEOTIDE SEQUENCE [LARGE SCALE GENOMIC DNA]</scope>
    <source>
        <strain evidence="2 3">M105</strain>
    </source>
</reference>
<dbReference type="PANTHER" id="PTHR38590">
    <property type="entry name" value="BLL0828 PROTEIN"/>
    <property type="match status" value="1"/>
</dbReference>
<proteinExistence type="predicted"/>
<dbReference type="InterPro" id="IPR007569">
    <property type="entry name" value="DUF559"/>
</dbReference>
<dbReference type="AlphaFoldDB" id="A0A545U8P8"/>
<protein>
    <submittedName>
        <fullName evidence="2">Endonuclease domain-containing protein</fullName>
    </submittedName>
</protein>
<dbReference type="RefSeq" id="WP_142932766.1">
    <property type="nucleotide sequence ID" value="NZ_ML660167.1"/>
</dbReference>
<evidence type="ECO:0000313" key="2">
    <source>
        <dbReference type="EMBL" id="TQV85847.1"/>
    </source>
</evidence>
<dbReference type="SUPFAM" id="SSF52980">
    <property type="entry name" value="Restriction endonuclease-like"/>
    <property type="match status" value="1"/>
</dbReference>
<comment type="caution">
    <text evidence="2">The sequence shown here is derived from an EMBL/GenBank/DDBJ whole genome shotgun (WGS) entry which is preliminary data.</text>
</comment>
<feature type="domain" description="DUF559" evidence="1">
    <location>
        <begin position="5"/>
        <end position="105"/>
    </location>
</feature>
<keyword evidence="2" id="KW-0540">Nuclease</keyword>
<dbReference type="Gene3D" id="3.40.960.10">
    <property type="entry name" value="VSR Endonuclease"/>
    <property type="match status" value="1"/>
</dbReference>
<accession>A0A545U8P8</accession>
<dbReference type="CDD" id="cd01038">
    <property type="entry name" value="Endonuclease_DUF559"/>
    <property type="match status" value="1"/>
</dbReference>
<dbReference type="InterPro" id="IPR047216">
    <property type="entry name" value="Endonuclease_DUF559_bact"/>
</dbReference>
<keyword evidence="3" id="KW-1185">Reference proteome</keyword>
<dbReference type="GO" id="GO:0004519">
    <property type="term" value="F:endonuclease activity"/>
    <property type="evidence" value="ECO:0007669"/>
    <property type="project" value="UniProtKB-KW"/>
</dbReference>
<organism evidence="2 3">
    <name type="scientific">Aliikangiella coralliicola</name>
    <dbReference type="NCBI Taxonomy" id="2592383"/>
    <lineage>
        <taxon>Bacteria</taxon>
        <taxon>Pseudomonadati</taxon>
        <taxon>Pseudomonadota</taxon>
        <taxon>Gammaproteobacteria</taxon>
        <taxon>Oceanospirillales</taxon>
        <taxon>Pleioneaceae</taxon>
        <taxon>Aliikangiella</taxon>
    </lineage>
</organism>
<dbReference type="Proteomes" id="UP000315439">
    <property type="component" value="Unassembled WGS sequence"/>
</dbReference>
<sequence length="125" mass="15080">METLLNKAKRLRTNQTTAEQQLWRAIRAKRFENRKFYRQFIISPYVVDFVNRDLKLVVELDGGQHMDSQRQDIVRTKYLESKGYKVIRFWNNQILSEFEAVLLSLSLTLSQRERELKYLNLQTPR</sequence>
<name>A0A545U8P8_9GAMM</name>
<keyword evidence="2" id="KW-0378">Hydrolase</keyword>
<evidence type="ECO:0000259" key="1">
    <source>
        <dbReference type="Pfam" id="PF04480"/>
    </source>
</evidence>
<dbReference type="Pfam" id="PF04480">
    <property type="entry name" value="DUF559"/>
    <property type="match status" value="1"/>
</dbReference>
<dbReference type="EMBL" id="VIKS01000011">
    <property type="protein sequence ID" value="TQV85847.1"/>
    <property type="molecule type" value="Genomic_DNA"/>
</dbReference>
<dbReference type="InterPro" id="IPR011335">
    <property type="entry name" value="Restrct_endonuc-II-like"/>
</dbReference>
<keyword evidence="2" id="KW-0255">Endonuclease</keyword>
<dbReference type="OrthoDB" id="9798754at2"/>